<evidence type="ECO:0000313" key="2">
    <source>
        <dbReference type="EMBL" id="KEQ92430.1"/>
    </source>
</evidence>
<reference evidence="2 3" key="1">
    <citation type="journal article" date="2014" name="BMC Genomics">
        <title>Genome sequencing of four Aureobasidium pullulans varieties: biotechnological potential, stress tolerance, and description of new species.</title>
        <authorList>
            <person name="Gostin Ar C."/>
            <person name="Ohm R.A."/>
            <person name="Kogej T."/>
            <person name="Sonjak S."/>
            <person name="Turk M."/>
            <person name="Zajc J."/>
            <person name="Zalar P."/>
            <person name="Grube M."/>
            <person name="Sun H."/>
            <person name="Han J."/>
            <person name="Sharma A."/>
            <person name="Chiniquy J."/>
            <person name="Ngan C.Y."/>
            <person name="Lipzen A."/>
            <person name="Barry K."/>
            <person name="Grigoriev I.V."/>
            <person name="Gunde-Cimerman N."/>
        </authorList>
    </citation>
    <scope>NUCLEOTIDE SEQUENCE [LARGE SCALE GENOMIC DNA]</scope>
    <source>
        <strain evidence="2 3">EXF-2481</strain>
    </source>
</reference>
<proteinExistence type="predicted"/>
<evidence type="ECO:0000256" key="1">
    <source>
        <dbReference type="SAM" id="MobiDB-lite"/>
    </source>
</evidence>
<sequence length="249" mass="27901">MSQNSNESVERAPAQRLMFGAMPASRDLRIVGNGVEMDHSLRARNVGLDVTPRAVAVAQPDSHRSQYPHREEVKQLRGHTGLDPAAQQFFPRPVQTPHAGTPLNGRRDLDHNAAPSQHVINGGYRGTDPRRMPRPYPAHALSTSAETIQDRIDRLLGVEATRDHTTPMPPTLKGNMRGPRYGDLVSHSLNHSPPLSAVHKAAQEQEKRVRKSEKRREKRMKRREKRGKEKQDDEVEQENEGKGDEVKGG</sequence>
<protein>
    <recommendedName>
        <fullName evidence="4">Pal1-domain-containing protein</fullName>
    </recommendedName>
</protein>
<dbReference type="GeneID" id="25364565"/>
<dbReference type="Proteomes" id="UP000030641">
    <property type="component" value="Unassembled WGS sequence"/>
</dbReference>
<dbReference type="HOGENOM" id="CLU_1115567_0_0_1"/>
<dbReference type="RefSeq" id="XP_013340941.1">
    <property type="nucleotide sequence ID" value="XM_013485487.1"/>
</dbReference>
<gene>
    <name evidence="2" type="ORF">AUEXF2481DRAFT_32030</name>
</gene>
<feature type="compositionally biased region" description="Basic and acidic residues" evidence="1">
    <location>
        <begin position="148"/>
        <end position="165"/>
    </location>
</feature>
<keyword evidence="3" id="KW-1185">Reference proteome</keyword>
<evidence type="ECO:0000313" key="3">
    <source>
        <dbReference type="Proteomes" id="UP000030641"/>
    </source>
</evidence>
<organism evidence="2 3">
    <name type="scientific">Aureobasidium subglaciale (strain EXF-2481)</name>
    <name type="common">Aureobasidium pullulans var. subglaciale</name>
    <dbReference type="NCBI Taxonomy" id="1043005"/>
    <lineage>
        <taxon>Eukaryota</taxon>
        <taxon>Fungi</taxon>
        <taxon>Dikarya</taxon>
        <taxon>Ascomycota</taxon>
        <taxon>Pezizomycotina</taxon>
        <taxon>Dothideomycetes</taxon>
        <taxon>Dothideomycetidae</taxon>
        <taxon>Dothideales</taxon>
        <taxon>Saccotheciaceae</taxon>
        <taxon>Aureobasidium</taxon>
    </lineage>
</organism>
<dbReference type="OrthoDB" id="10392505at2759"/>
<name>A0A074Y3X9_AURSE</name>
<accession>A0A074Y3X9</accession>
<feature type="compositionally biased region" description="Basic residues" evidence="1">
    <location>
        <begin position="208"/>
        <end position="225"/>
    </location>
</feature>
<feature type="region of interest" description="Disordered" evidence="1">
    <location>
        <begin position="92"/>
        <end position="249"/>
    </location>
</feature>
<dbReference type="EMBL" id="KL584770">
    <property type="protein sequence ID" value="KEQ92430.1"/>
    <property type="molecule type" value="Genomic_DNA"/>
</dbReference>
<evidence type="ECO:0008006" key="4">
    <source>
        <dbReference type="Google" id="ProtNLM"/>
    </source>
</evidence>
<dbReference type="AlphaFoldDB" id="A0A074Y3X9"/>
<dbReference type="InParanoid" id="A0A074Y3X9"/>
<feature type="compositionally biased region" description="Basic and acidic residues" evidence="1">
    <location>
        <begin position="239"/>
        <end position="249"/>
    </location>
</feature>